<proteinExistence type="inferred from homology"/>
<comment type="similarity">
    <text evidence="1">Belongs to the glycosyl hydrolase 2 family.</text>
</comment>
<dbReference type="GO" id="GO:0005975">
    <property type="term" value="P:carbohydrate metabolic process"/>
    <property type="evidence" value="ECO:0007669"/>
    <property type="project" value="InterPro"/>
</dbReference>
<evidence type="ECO:0000259" key="6">
    <source>
        <dbReference type="Pfam" id="PF02836"/>
    </source>
</evidence>
<evidence type="ECO:0000259" key="5">
    <source>
        <dbReference type="Pfam" id="PF00703"/>
    </source>
</evidence>
<feature type="domain" description="Beta-mannosidase-like galactose-binding" evidence="7">
    <location>
        <begin position="115"/>
        <end position="192"/>
    </location>
</feature>
<dbReference type="KEGG" id="mgau:MGALJ_57240"/>
<dbReference type="InterPro" id="IPR036156">
    <property type="entry name" value="Beta-gal/glucu_dom_sf"/>
</dbReference>
<feature type="domain" description="Glycoside hydrolase family 2 catalytic" evidence="6">
    <location>
        <begin position="359"/>
        <end position="483"/>
    </location>
</feature>
<dbReference type="InterPro" id="IPR013783">
    <property type="entry name" value="Ig-like_fold"/>
</dbReference>
<dbReference type="RefSeq" id="WP_163736022.1">
    <property type="nucleotide sequence ID" value="NZ_AP022601.1"/>
</dbReference>
<dbReference type="Pfam" id="PF00703">
    <property type="entry name" value="Glyco_hydro_2"/>
    <property type="match status" value="1"/>
</dbReference>
<evidence type="ECO:0000313" key="8">
    <source>
        <dbReference type="EMBL" id="BBY96055.1"/>
    </source>
</evidence>
<dbReference type="GO" id="GO:0004553">
    <property type="term" value="F:hydrolase activity, hydrolyzing O-glycosyl compounds"/>
    <property type="evidence" value="ECO:0007669"/>
    <property type="project" value="InterPro"/>
</dbReference>
<dbReference type="Gene3D" id="2.60.40.10">
    <property type="entry name" value="Immunoglobulins"/>
    <property type="match status" value="1"/>
</dbReference>
<dbReference type="Gene3D" id="3.20.20.80">
    <property type="entry name" value="Glycosidases"/>
    <property type="match status" value="1"/>
</dbReference>
<evidence type="ECO:0000313" key="9">
    <source>
        <dbReference type="Proteomes" id="UP000465785"/>
    </source>
</evidence>
<dbReference type="InterPro" id="IPR051913">
    <property type="entry name" value="GH2_Domain-Containing"/>
</dbReference>
<dbReference type="SUPFAM" id="SSF51445">
    <property type="entry name" value="(Trans)glycosidases"/>
    <property type="match status" value="1"/>
</dbReference>
<dbReference type="EMBL" id="AP022601">
    <property type="protein sequence ID" value="BBY96055.1"/>
    <property type="molecule type" value="Genomic_DNA"/>
</dbReference>
<dbReference type="AlphaFoldDB" id="A0A9W4FIA9"/>
<dbReference type="InterPro" id="IPR054593">
    <property type="entry name" value="Beta-mannosidase-like_N2"/>
</dbReference>
<keyword evidence="3" id="KW-0326">Glycosidase</keyword>
<evidence type="ECO:0000259" key="7">
    <source>
        <dbReference type="Pfam" id="PF22666"/>
    </source>
</evidence>
<dbReference type="PANTHER" id="PTHR42732">
    <property type="entry name" value="BETA-GALACTOSIDASE"/>
    <property type="match status" value="1"/>
</dbReference>
<dbReference type="Gene3D" id="2.60.120.260">
    <property type="entry name" value="Galactose-binding domain-like"/>
    <property type="match status" value="1"/>
</dbReference>
<feature type="domain" description="Glycoside hydrolase family 2 immunoglobulin-like beta-sandwich" evidence="5">
    <location>
        <begin position="227"/>
        <end position="320"/>
    </location>
</feature>
<accession>A0A9W4FIA9</accession>
<dbReference type="SUPFAM" id="SSF49303">
    <property type="entry name" value="beta-Galactosidase/glucuronidase domain"/>
    <property type="match status" value="1"/>
</dbReference>
<organism evidence="8 9">
    <name type="scientific">Mycobacterium gallinarum</name>
    <dbReference type="NCBI Taxonomy" id="39689"/>
    <lineage>
        <taxon>Bacteria</taxon>
        <taxon>Bacillati</taxon>
        <taxon>Actinomycetota</taxon>
        <taxon>Actinomycetes</taxon>
        <taxon>Mycobacteriales</taxon>
        <taxon>Mycobacteriaceae</taxon>
        <taxon>Mycobacterium</taxon>
    </lineage>
</organism>
<dbReference type="SUPFAM" id="SSF49785">
    <property type="entry name" value="Galactose-binding domain-like"/>
    <property type="match status" value="1"/>
</dbReference>
<feature type="chain" id="PRO_5040805457" evidence="4">
    <location>
        <begin position="31"/>
        <end position="618"/>
    </location>
</feature>
<evidence type="ECO:0000256" key="2">
    <source>
        <dbReference type="ARBA" id="ARBA00022801"/>
    </source>
</evidence>
<dbReference type="Pfam" id="PF02836">
    <property type="entry name" value="Glyco_hydro_2_C"/>
    <property type="match status" value="1"/>
</dbReference>
<reference evidence="8 9" key="1">
    <citation type="journal article" date="2019" name="Emerg. Microbes Infect.">
        <title>Comprehensive subspecies identification of 175 nontuberculous mycobacteria species based on 7547 genomic profiles.</title>
        <authorList>
            <person name="Matsumoto Y."/>
            <person name="Kinjo T."/>
            <person name="Motooka D."/>
            <person name="Nabeya D."/>
            <person name="Jung N."/>
            <person name="Uechi K."/>
            <person name="Horii T."/>
            <person name="Iida T."/>
            <person name="Fujita J."/>
            <person name="Nakamura S."/>
        </authorList>
    </citation>
    <scope>NUCLEOTIDE SEQUENCE [LARGE SCALE GENOMIC DNA]</scope>
    <source>
        <strain evidence="8 9">JCM 6399</strain>
    </source>
</reference>
<dbReference type="PANTHER" id="PTHR42732:SF2">
    <property type="entry name" value="BETA-MANNOSIDASE"/>
    <property type="match status" value="1"/>
</dbReference>
<name>A0A9W4FIA9_9MYCO</name>
<keyword evidence="2 8" id="KW-0378">Hydrolase</keyword>
<sequence>MTRIRLVRITLIVAVVLLGSLTIATTPAHAADVWQPKTPPLSTRWTGLVGPNNALPEYPRPQLAREKWLNLNGLWGYTGRPAKAGATAPPPERDYREQILVPFPTESALSGIQRHDDQMWYRKVFEIPRDWDNQHVLLHFGAVDQIATVWVNNKQVARHEGGYTEFSADVTSALRPSGPQELTVRVEDRNERGGFAVGKQRYNPAGLFYTGASGIWQTVWMEPVPAAHIEKLDITTDLTSFTVTPRVSGAGDQRAEVVVSKPGGEVVARASGKPGATLRLLVPSPHLWTPEDPYLYDLTARLVTRSGKVVDEVSSYGGLRTISTMKDAQGRARMALNGKITFLHGPLDQGYWPDGIYTAPTDDALRFDLEQIKALGMNFVRKHAKVEPARWYYWTDKLGLLVWQDMPSLDVSLDIPTGPAPTPRRDAQAHFENELSEMVHQLSSVTSIVGWVPFNEGWGEYDTARIARAVKAVDRTRMVVPNSGANCCKSRGDSRTGDIFDDHTYVGPGRPMVRDGRVTVNGEYGGLGLIEEANRWPGPPMAYEMTDSKERLTQRYVEVSLDVERVIREIGLSGAIYTQTTDVENEVNGYLTYDRQIMKVDLPVVAGRNRAVIAAGSR</sequence>
<dbReference type="InterPro" id="IPR017853">
    <property type="entry name" value="GH"/>
</dbReference>
<dbReference type="InterPro" id="IPR006102">
    <property type="entry name" value="Ig-like_GH2"/>
</dbReference>
<evidence type="ECO:0000256" key="4">
    <source>
        <dbReference type="SAM" id="SignalP"/>
    </source>
</evidence>
<feature type="signal peptide" evidence="4">
    <location>
        <begin position="1"/>
        <end position="30"/>
    </location>
</feature>
<dbReference type="Pfam" id="PF22666">
    <property type="entry name" value="Glyco_hydro_2_N2"/>
    <property type="match status" value="1"/>
</dbReference>
<dbReference type="InterPro" id="IPR006103">
    <property type="entry name" value="Glyco_hydro_2_cat"/>
</dbReference>
<dbReference type="InterPro" id="IPR008979">
    <property type="entry name" value="Galactose-bd-like_sf"/>
</dbReference>
<keyword evidence="4" id="KW-0732">Signal</keyword>
<evidence type="ECO:0000256" key="1">
    <source>
        <dbReference type="ARBA" id="ARBA00007401"/>
    </source>
</evidence>
<dbReference type="Proteomes" id="UP000465785">
    <property type="component" value="Chromosome"/>
</dbReference>
<gene>
    <name evidence="8" type="ORF">MGALJ_57240</name>
</gene>
<protein>
    <submittedName>
        <fullName evidence="8">Glycoside hydrolase</fullName>
    </submittedName>
</protein>
<keyword evidence="9" id="KW-1185">Reference proteome</keyword>
<evidence type="ECO:0000256" key="3">
    <source>
        <dbReference type="ARBA" id="ARBA00023295"/>
    </source>
</evidence>